<evidence type="ECO:0000313" key="2">
    <source>
        <dbReference type="Proteomes" id="UP000298277"/>
    </source>
</evidence>
<dbReference type="RefSeq" id="WP_135593206.1">
    <property type="nucleotide sequence ID" value="NZ_RQEZ01000003.1"/>
</dbReference>
<evidence type="ECO:0008006" key="3">
    <source>
        <dbReference type="Google" id="ProtNLM"/>
    </source>
</evidence>
<accession>A0A5F1YAW4</accession>
<dbReference type="Proteomes" id="UP000298277">
    <property type="component" value="Unassembled WGS sequence"/>
</dbReference>
<dbReference type="OrthoDB" id="344392at2"/>
<proteinExistence type="predicted"/>
<dbReference type="NCBIfam" id="NF047708">
    <property type="entry name" value="LIC20153_fam"/>
    <property type="match status" value="1"/>
</dbReference>
<protein>
    <recommendedName>
        <fullName evidence="3">Lipoprotein</fullName>
    </recommendedName>
</protein>
<keyword evidence="2" id="KW-1185">Reference proteome</keyword>
<comment type="caution">
    <text evidence="1">The sequence shown here is derived from an EMBL/GenBank/DDBJ whole genome shotgun (WGS) entry which is preliminary data.</text>
</comment>
<name>A0A5F1YAW4_9LEPT</name>
<dbReference type="AlphaFoldDB" id="A0A5F1YAW4"/>
<sequence length="194" mass="20907">MQTFRNYAKTAVLLSLVLGLMIQCKKEEDDIDPMVFLLAGLSSGYNCSATLGTRVAGLPAMEATQQIQTLVYGKVPFVNHSIAAVKFAGAANGDVISFTGMNVSDEDVATNAVGLGTHSPMIYNTANCPLTSSSYDVNRESYVTPSEGTYSGNGPFNYTLNTNSGRGSDYYFIFYLADRTNEPPTTTFQITVKN</sequence>
<dbReference type="EMBL" id="RQFA01000039">
    <property type="protein sequence ID" value="TGK33865.1"/>
    <property type="molecule type" value="Genomic_DNA"/>
</dbReference>
<evidence type="ECO:0000313" key="1">
    <source>
        <dbReference type="EMBL" id="TGK33865.1"/>
    </source>
</evidence>
<organism evidence="1 2">
    <name type="scientific">Leptospira gomenensis</name>
    <dbReference type="NCBI Taxonomy" id="2484974"/>
    <lineage>
        <taxon>Bacteria</taxon>
        <taxon>Pseudomonadati</taxon>
        <taxon>Spirochaetota</taxon>
        <taxon>Spirochaetia</taxon>
        <taxon>Leptospirales</taxon>
        <taxon>Leptospiraceae</taxon>
        <taxon>Leptospira</taxon>
    </lineage>
</organism>
<reference evidence="1" key="1">
    <citation type="journal article" date="2019" name="PLoS Negl. Trop. Dis.">
        <title>Revisiting the worldwide diversity of Leptospira species in the environment.</title>
        <authorList>
            <person name="Vincent A.T."/>
            <person name="Schiettekatte O."/>
            <person name="Bourhy P."/>
            <person name="Veyrier F.J."/>
            <person name="Picardeau M."/>
        </authorList>
    </citation>
    <scope>NUCLEOTIDE SEQUENCE [LARGE SCALE GENOMIC DNA]</scope>
    <source>
        <strain evidence="1">201800299</strain>
    </source>
</reference>
<gene>
    <name evidence="1" type="ORF">EHQ17_10205</name>
</gene>